<proteinExistence type="predicted"/>
<feature type="domain" description="Glycosyltransferase 2-like" evidence="1">
    <location>
        <begin position="3"/>
        <end position="144"/>
    </location>
</feature>
<dbReference type="CDD" id="cd00761">
    <property type="entry name" value="Glyco_tranf_GTA_type"/>
    <property type="match status" value="1"/>
</dbReference>
<dbReference type="SUPFAM" id="SSF53448">
    <property type="entry name" value="Nucleotide-diphospho-sugar transferases"/>
    <property type="match status" value="1"/>
</dbReference>
<dbReference type="InterPro" id="IPR001173">
    <property type="entry name" value="Glyco_trans_2-like"/>
</dbReference>
<dbReference type="PANTHER" id="PTHR22916">
    <property type="entry name" value="GLYCOSYLTRANSFERASE"/>
    <property type="match status" value="1"/>
</dbReference>
<dbReference type="EMBL" id="CDOD01000011">
    <property type="protein sequence ID" value="CEN33982.1"/>
    <property type="molecule type" value="Genomic_DNA"/>
</dbReference>
<dbReference type="Proteomes" id="UP000038055">
    <property type="component" value="Unassembled WGS sequence"/>
</dbReference>
<dbReference type="Pfam" id="PF00535">
    <property type="entry name" value="Glycos_transf_2"/>
    <property type="match status" value="1"/>
</dbReference>
<name>A0A0B7H7S6_9FLAO</name>
<dbReference type="GO" id="GO:0016758">
    <property type="term" value="F:hexosyltransferase activity"/>
    <property type="evidence" value="ECO:0007669"/>
    <property type="project" value="UniProtKB-ARBA"/>
</dbReference>
<dbReference type="InterPro" id="IPR029044">
    <property type="entry name" value="Nucleotide-diphossugar_trans"/>
</dbReference>
<organism evidence="2 3">
    <name type="scientific">Capnocytophaga cynodegmi</name>
    <dbReference type="NCBI Taxonomy" id="28189"/>
    <lineage>
        <taxon>Bacteria</taxon>
        <taxon>Pseudomonadati</taxon>
        <taxon>Bacteroidota</taxon>
        <taxon>Flavobacteriia</taxon>
        <taxon>Flavobacteriales</taxon>
        <taxon>Flavobacteriaceae</taxon>
        <taxon>Capnocytophaga</taxon>
    </lineage>
</organism>
<accession>A0A0B7H7S6</accession>
<evidence type="ECO:0000259" key="1">
    <source>
        <dbReference type="Pfam" id="PF00535"/>
    </source>
</evidence>
<evidence type="ECO:0000313" key="2">
    <source>
        <dbReference type="EMBL" id="CEN33982.1"/>
    </source>
</evidence>
<reference evidence="3" key="1">
    <citation type="submission" date="2015-01" db="EMBL/GenBank/DDBJ databases">
        <authorList>
            <person name="MANFREDI Pablo"/>
        </authorList>
    </citation>
    <scope>NUCLEOTIDE SEQUENCE [LARGE SCALE GENOMIC DNA]</scope>
    <source>
        <strain evidence="3">Ccyn2B</strain>
    </source>
</reference>
<evidence type="ECO:0000313" key="3">
    <source>
        <dbReference type="Proteomes" id="UP000038055"/>
    </source>
</evidence>
<keyword evidence="2" id="KW-0808">Transferase</keyword>
<sequence length="271" mass="32382">MVTIAIPFYNAEQFLSLAIDSVIAQTYSNWQLLLVDDGSKDGSLKIAQKYAQEDNRIRVFSDGENKNLGFRLNQIPSLVDTKYLARMDADDIMHPKRIQRQIEVLEKYTDIDVLGTNAYTIDKDNIVIGLRHKVINSKQLQRVKGFIHPTIMAKTEWFKNNPYDMDAVRMEDAELWYRTYKKYKFVSLSEPLFFYREIGNNYYKKYFLANTSKQYILKKYPNNSFWKKYFFYTTIKGIIYRCFNLLRIEQILVNRRNEVLFKEKKHLEKYL</sequence>
<dbReference type="RefSeq" id="WP_041991249.1">
    <property type="nucleotide sequence ID" value="NZ_BOQH01000002.1"/>
</dbReference>
<dbReference type="PANTHER" id="PTHR22916:SF3">
    <property type="entry name" value="UDP-GLCNAC:BETAGAL BETA-1,3-N-ACETYLGLUCOSAMINYLTRANSFERASE-LIKE PROTEIN 1"/>
    <property type="match status" value="1"/>
</dbReference>
<keyword evidence="3" id="KW-1185">Reference proteome</keyword>
<gene>
    <name evidence="2" type="ORF">CCYN2B_190029</name>
</gene>
<protein>
    <submittedName>
        <fullName evidence="2">Glycosyltransferase-like protein, family 2</fullName>
    </submittedName>
</protein>
<dbReference type="AlphaFoldDB" id="A0A0B7H7S6"/>
<dbReference type="Gene3D" id="3.90.550.10">
    <property type="entry name" value="Spore Coat Polysaccharide Biosynthesis Protein SpsA, Chain A"/>
    <property type="match status" value="1"/>
</dbReference>